<dbReference type="GO" id="GO:0009103">
    <property type="term" value="P:lipopolysaccharide biosynthetic process"/>
    <property type="evidence" value="ECO:0007669"/>
    <property type="project" value="TreeGrafter"/>
</dbReference>
<dbReference type="InterPro" id="IPR028098">
    <property type="entry name" value="Glyco_trans_4-like_N"/>
</dbReference>
<evidence type="ECO:0000256" key="1">
    <source>
        <dbReference type="ARBA" id="ARBA00022679"/>
    </source>
</evidence>
<keyword evidence="1 4" id="KW-0808">Transferase</keyword>
<evidence type="ECO:0000313" key="5">
    <source>
        <dbReference type="Proteomes" id="UP000198793"/>
    </source>
</evidence>
<dbReference type="RefSeq" id="WP_090676869.1">
    <property type="nucleotide sequence ID" value="NZ_FNIT01000014.1"/>
</dbReference>
<dbReference type="CDD" id="cd03801">
    <property type="entry name" value="GT4_PimA-like"/>
    <property type="match status" value="1"/>
</dbReference>
<dbReference type="InterPro" id="IPR001296">
    <property type="entry name" value="Glyco_trans_1"/>
</dbReference>
<dbReference type="PANTHER" id="PTHR46401">
    <property type="entry name" value="GLYCOSYLTRANSFERASE WBBK-RELATED"/>
    <property type="match status" value="1"/>
</dbReference>
<evidence type="ECO:0000313" key="4">
    <source>
        <dbReference type="EMBL" id="SDO81724.1"/>
    </source>
</evidence>
<dbReference type="Proteomes" id="UP000198793">
    <property type="component" value="Unassembled WGS sequence"/>
</dbReference>
<organism evidence="4 5">
    <name type="scientific">Aureimonas jatrophae</name>
    <dbReference type="NCBI Taxonomy" id="1166073"/>
    <lineage>
        <taxon>Bacteria</taxon>
        <taxon>Pseudomonadati</taxon>
        <taxon>Pseudomonadota</taxon>
        <taxon>Alphaproteobacteria</taxon>
        <taxon>Hyphomicrobiales</taxon>
        <taxon>Aurantimonadaceae</taxon>
        <taxon>Aureimonas</taxon>
    </lineage>
</organism>
<dbReference type="AlphaFoldDB" id="A0A1H0MMZ6"/>
<name>A0A1H0MMZ6_9HYPH</name>
<dbReference type="Pfam" id="PF13439">
    <property type="entry name" value="Glyco_transf_4"/>
    <property type="match status" value="1"/>
</dbReference>
<dbReference type="Pfam" id="PF00534">
    <property type="entry name" value="Glycos_transf_1"/>
    <property type="match status" value="1"/>
</dbReference>
<sequence>MRVALLTHSTNPRGGVAHALAVGEALNRLGQEAVVHAPAGPGASFYRAAWCETRGVATVPAERGFAPFVKGRIADYVRHFEDPTRRRFDVFHAGDGISANALATLRDRGMISAFAYTVHHLDSFGDADVDALQGRALLAADAHLTVSHLWQDKLRHEHGISATLVGNGVDRSIFRPDGDGREAALRKRLGIGPGPVFLAVGGVEARKNTVAIVEAFANVLHVHPDAWLVVAGGASLLDHGAYRAQFDAALGQLGAAGARVVLSGPVGQDDMPALYRAADALVFPSLIEGFGLVALEAIACGTPAVVSALQPFTEHFGADDVLWCDPKRPLTIADAMVLALHAPVRARLAARTEAVLGLHDWTDVAARHLSVYERLRETVHA</sequence>
<dbReference type="STRING" id="1166073.SAMN05192530_11475"/>
<dbReference type="EMBL" id="FNIT01000014">
    <property type="protein sequence ID" value="SDO81724.1"/>
    <property type="molecule type" value="Genomic_DNA"/>
</dbReference>
<feature type="domain" description="Glycosyltransferase subfamily 4-like N-terminal" evidence="3">
    <location>
        <begin position="14"/>
        <end position="171"/>
    </location>
</feature>
<dbReference type="Gene3D" id="3.40.50.2000">
    <property type="entry name" value="Glycogen Phosphorylase B"/>
    <property type="match status" value="2"/>
</dbReference>
<accession>A0A1H0MMZ6</accession>
<proteinExistence type="predicted"/>
<dbReference type="SUPFAM" id="SSF53756">
    <property type="entry name" value="UDP-Glycosyltransferase/glycogen phosphorylase"/>
    <property type="match status" value="1"/>
</dbReference>
<dbReference type="PANTHER" id="PTHR46401:SF2">
    <property type="entry name" value="GLYCOSYLTRANSFERASE WBBK-RELATED"/>
    <property type="match status" value="1"/>
</dbReference>
<protein>
    <submittedName>
        <fullName evidence="4">Glycosyltransferase, MSMEG_0565 family</fullName>
    </submittedName>
</protein>
<feature type="domain" description="Glycosyl transferase family 1" evidence="2">
    <location>
        <begin position="186"/>
        <end position="343"/>
    </location>
</feature>
<evidence type="ECO:0000259" key="2">
    <source>
        <dbReference type="Pfam" id="PF00534"/>
    </source>
</evidence>
<reference evidence="4 5" key="1">
    <citation type="submission" date="2016-10" db="EMBL/GenBank/DDBJ databases">
        <authorList>
            <person name="de Groot N.N."/>
        </authorList>
    </citation>
    <scope>NUCLEOTIDE SEQUENCE [LARGE SCALE GENOMIC DNA]</scope>
    <source>
        <strain evidence="5">L7-484,KACC 16230,DSM 25025</strain>
    </source>
</reference>
<dbReference type="GO" id="GO:0016757">
    <property type="term" value="F:glycosyltransferase activity"/>
    <property type="evidence" value="ECO:0007669"/>
    <property type="project" value="InterPro"/>
</dbReference>
<gene>
    <name evidence="4" type="ORF">SAMN05192530_11475</name>
</gene>
<dbReference type="NCBIfam" id="TIGR04047">
    <property type="entry name" value="MSMEG_0565_glyc"/>
    <property type="match status" value="1"/>
</dbReference>
<keyword evidence="5" id="KW-1185">Reference proteome</keyword>
<dbReference type="OrthoDB" id="9801609at2"/>
<evidence type="ECO:0000259" key="3">
    <source>
        <dbReference type="Pfam" id="PF13439"/>
    </source>
</evidence>
<dbReference type="InterPro" id="IPR023986">
    <property type="entry name" value="GlycosylTfrase_MSMEG0565"/>
</dbReference>